<keyword evidence="5 7" id="KW-1133">Transmembrane helix</keyword>
<evidence type="ECO:0000256" key="2">
    <source>
        <dbReference type="ARBA" id="ARBA00009596"/>
    </source>
</evidence>
<evidence type="ECO:0000256" key="3">
    <source>
        <dbReference type="ARBA" id="ARBA00022692"/>
    </source>
</evidence>
<feature type="transmembrane region" description="Helical" evidence="7">
    <location>
        <begin position="159"/>
        <end position="179"/>
    </location>
</feature>
<keyword evidence="3 7" id="KW-0812">Transmembrane</keyword>
<dbReference type="InterPro" id="IPR005691">
    <property type="entry name" value="Tic20"/>
</dbReference>
<dbReference type="AlphaFoldDB" id="A0A061SL94"/>
<evidence type="ECO:0000256" key="7">
    <source>
        <dbReference type="RuleBase" id="RU367003"/>
    </source>
</evidence>
<keyword evidence="7" id="KW-0934">Plastid</keyword>
<keyword evidence="6 7" id="KW-0472">Membrane</keyword>
<evidence type="ECO:0000256" key="1">
    <source>
        <dbReference type="ARBA" id="ARBA00004478"/>
    </source>
</evidence>
<feature type="transmembrane region" description="Helical" evidence="7">
    <location>
        <begin position="191"/>
        <end position="212"/>
    </location>
</feature>
<evidence type="ECO:0000313" key="8">
    <source>
        <dbReference type="EMBL" id="JAC83620.1"/>
    </source>
</evidence>
<evidence type="ECO:0000256" key="5">
    <source>
        <dbReference type="ARBA" id="ARBA00022989"/>
    </source>
</evidence>
<keyword evidence="7" id="KW-0150">Chloroplast</keyword>
<protein>
    <recommendedName>
        <fullName evidence="7">Protein TIC 20</fullName>
    </recommendedName>
</protein>
<dbReference type="PANTHER" id="PTHR33510:SF9">
    <property type="entry name" value="HIT-TYPE ZINC FINGER FAMILY PROTEIN-RELATED"/>
    <property type="match status" value="1"/>
</dbReference>
<comment type="function">
    <text evidence="7">Involved in protein precursor import into chloroplasts.</text>
</comment>
<dbReference type="PANTHER" id="PTHR33510">
    <property type="entry name" value="PROTEIN TIC 20-II, CHLOROPLASTIC"/>
    <property type="match status" value="1"/>
</dbReference>
<sequence>ELPRRESGKDTPEVPSLARLSGLIMLKPVTAQRGASPGLAGRSNRTSNRLSAGCLSVSKISRTGFVTPGVDNLKISRAVGRSRFQRKPAPPVSARAKDPDAFSAEDNVNVEPPNVLWRVFAAFMYVIPWIDTLTLGREIFHTFPQTIILYLLPSPFVNIYYLNTFMPLIVFFLCFLAIVKNTKLHHFVRFNTMQAIMLDIGVMLFNILRAYFPAEIRWSVLMVLFDKFSFVVCMATIMYGVFFTLRGYYADIPFVSEAVYIQVEASEYYS</sequence>
<dbReference type="GO" id="GO:0009706">
    <property type="term" value="C:chloroplast inner membrane"/>
    <property type="evidence" value="ECO:0007669"/>
    <property type="project" value="UniProtKB-SubCell"/>
</dbReference>
<keyword evidence="8" id="KW-0946">Virion</keyword>
<evidence type="ECO:0000256" key="4">
    <source>
        <dbReference type="ARBA" id="ARBA00022780"/>
    </source>
</evidence>
<keyword evidence="8" id="KW-0261">Viral envelope protein</keyword>
<feature type="non-terminal residue" evidence="8">
    <location>
        <position position="1"/>
    </location>
</feature>
<organism evidence="8">
    <name type="scientific">Tetraselmis sp. GSL018</name>
    <dbReference type="NCBI Taxonomy" id="582737"/>
    <lineage>
        <taxon>Eukaryota</taxon>
        <taxon>Viridiplantae</taxon>
        <taxon>Chlorophyta</taxon>
        <taxon>core chlorophytes</taxon>
        <taxon>Chlorodendrophyceae</taxon>
        <taxon>Chlorodendrales</taxon>
        <taxon>Chlorodendraceae</taxon>
        <taxon>Tetraselmis</taxon>
    </lineage>
</organism>
<comment type="subcellular location">
    <subcellularLocation>
        <location evidence="1">Plastid</location>
        <location evidence="1">Chloroplast inner membrane</location>
        <topology evidence="1">Multi-pass membrane protein</topology>
    </subcellularLocation>
    <subcellularLocation>
        <location evidence="7">Plastid</location>
        <location evidence="7">Chloroplast membrane</location>
        <topology evidence="7">Multi-pass membrane protein</topology>
    </subcellularLocation>
</comment>
<gene>
    <name evidence="8" type="ORF">TSPGSL018_2904</name>
</gene>
<feature type="transmembrane region" description="Helical" evidence="7">
    <location>
        <begin position="218"/>
        <end position="242"/>
    </location>
</feature>
<name>A0A061SL94_9CHLO</name>
<comment type="caution">
    <text evidence="7">Lacks conserved residue(s) required for the propagation of feature annotation.</text>
</comment>
<keyword evidence="4" id="KW-1001">Plastid inner membrane</keyword>
<accession>A0A061SL94</accession>
<dbReference type="Pfam" id="PF16166">
    <property type="entry name" value="TIC20"/>
    <property type="match status" value="1"/>
</dbReference>
<dbReference type="EMBL" id="GBEZ01001343">
    <property type="protein sequence ID" value="JAC83620.1"/>
    <property type="molecule type" value="Transcribed_RNA"/>
</dbReference>
<reference evidence="8" key="1">
    <citation type="submission" date="2014-05" db="EMBL/GenBank/DDBJ databases">
        <title>The transcriptome of the halophilic microalga Tetraselmis sp. GSL018 isolated from the Great Salt Lake, Utah.</title>
        <authorList>
            <person name="Jinkerson R.E."/>
            <person name="D'Adamo S."/>
            <person name="Posewitz M.C."/>
        </authorList>
    </citation>
    <scope>NUCLEOTIDE SEQUENCE</scope>
    <source>
        <strain evidence="8">GSL018</strain>
    </source>
</reference>
<evidence type="ECO:0000256" key="6">
    <source>
        <dbReference type="ARBA" id="ARBA00023136"/>
    </source>
</evidence>
<comment type="similarity">
    <text evidence="2 7">Belongs to the Tic20 family.</text>
</comment>
<proteinExistence type="inferred from homology"/>